<dbReference type="PROSITE" id="PS01126">
    <property type="entry name" value="EF_TS_1"/>
    <property type="match status" value="1"/>
</dbReference>
<evidence type="ECO:0000313" key="10">
    <source>
        <dbReference type="EMBL" id="MTE21219.1"/>
    </source>
</evidence>
<feature type="domain" description="Translation elongation factor EFTs/EF1B dimerisation" evidence="9">
    <location>
        <begin position="73"/>
        <end position="277"/>
    </location>
</feature>
<feature type="region of interest" description="Involved in Mg(2+) ion dislocation from EF-Tu" evidence="6">
    <location>
        <begin position="82"/>
        <end position="85"/>
    </location>
</feature>
<comment type="function">
    <text evidence="5 6 7">Associates with the EF-Tu.GDP complex and induces the exchange of GDP to GTP. It remains bound to the aminoacyl-tRNA.EF-Tu.GTP complex up to the GTP hydrolysis stage on the ribosome.</text>
</comment>
<accession>A0A6G2BGM2</accession>
<evidence type="ECO:0000256" key="6">
    <source>
        <dbReference type="HAMAP-Rule" id="MF_00050"/>
    </source>
</evidence>
<comment type="subcellular location">
    <subcellularLocation>
        <location evidence="6 8">Cytoplasm</location>
    </subcellularLocation>
</comment>
<evidence type="ECO:0000256" key="8">
    <source>
        <dbReference type="RuleBase" id="RU000643"/>
    </source>
</evidence>
<evidence type="ECO:0000256" key="2">
    <source>
        <dbReference type="ARBA" id="ARBA00016956"/>
    </source>
</evidence>
<dbReference type="PANTHER" id="PTHR11741">
    <property type="entry name" value="ELONGATION FACTOR TS"/>
    <property type="match status" value="1"/>
</dbReference>
<dbReference type="Gene3D" id="1.10.286.20">
    <property type="match status" value="1"/>
</dbReference>
<evidence type="ECO:0000256" key="1">
    <source>
        <dbReference type="ARBA" id="ARBA00005532"/>
    </source>
</evidence>
<dbReference type="FunFam" id="1.10.8.10:FF:000001">
    <property type="entry name" value="Elongation factor Ts"/>
    <property type="match status" value="1"/>
</dbReference>
<dbReference type="HAMAP" id="MF_00050">
    <property type="entry name" value="EF_Ts"/>
    <property type="match status" value="1"/>
</dbReference>
<evidence type="ECO:0000259" key="9">
    <source>
        <dbReference type="Pfam" id="PF00889"/>
    </source>
</evidence>
<dbReference type="Gene3D" id="1.10.8.10">
    <property type="entry name" value="DNA helicase RuvA subunit, C-terminal domain"/>
    <property type="match status" value="1"/>
</dbReference>
<dbReference type="InterPro" id="IPR014039">
    <property type="entry name" value="Transl_elong_EFTs/EF1B_dimer"/>
</dbReference>
<evidence type="ECO:0000256" key="3">
    <source>
        <dbReference type="ARBA" id="ARBA00022768"/>
    </source>
</evidence>
<dbReference type="PANTHER" id="PTHR11741:SF0">
    <property type="entry name" value="ELONGATION FACTOR TS, MITOCHONDRIAL"/>
    <property type="match status" value="1"/>
</dbReference>
<dbReference type="InterPro" id="IPR001816">
    <property type="entry name" value="Transl_elong_EFTs/EF1B"/>
</dbReference>
<dbReference type="Pfam" id="PF00889">
    <property type="entry name" value="EF_TS"/>
    <property type="match status" value="1"/>
</dbReference>
<keyword evidence="4 6" id="KW-0648">Protein biosynthesis</keyword>
<keyword evidence="3 6" id="KW-0251">Elongation factor</keyword>
<protein>
    <recommendedName>
        <fullName evidence="2 6">Elongation factor Ts</fullName>
        <shortName evidence="6">EF-Ts</shortName>
    </recommendedName>
</protein>
<evidence type="ECO:0000313" key="11">
    <source>
        <dbReference type="Proteomes" id="UP000473014"/>
    </source>
</evidence>
<dbReference type="SUPFAM" id="SSF46934">
    <property type="entry name" value="UBA-like"/>
    <property type="match status" value="1"/>
</dbReference>
<dbReference type="RefSeq" id="WP_155072043.1">
    <property type="nucleotide sequence ID" value="NZ_WIXO01000001.1"/>
</dbReference>
<comment type="similarity">
    <text evidence="1 6 7">Belongs to the EF-Ts family.</text>
</comment>
<keyword evidence="6" id="KW-0963">Cytoplasm</keyword>
<dbReference type="EMBL" id="WIXO01000001">
    <property type="protein sequence ID" value="MTE21219.1"/>
    <property type="molecule type" value="Genomic_DNA"/>
</dbReference>
<dbReference type="GO" id="GO:0003746">
    <property type="term" value="F:translation elongation factor activity"/>
    <property type="evidence" value="ECO:0007669"/>
    <property type="project" value="UniProtKB-UniRule"/>
</dbReference>
<dbReference type="FunFam" id="1.10.286.20:FF:000001">
    <property type="entry name" value="Elongation factor Ts"/>
    <property type="match status" value="1"/>
</dbReference>
<dbReference type="CDD" id="cd14275">
    <property type="entry name" value="UBA_EF-Ts"/>
    <property type="match status" value="1"/>
</dbReference>
<dbReference type="InterPro" id="IPR018101">
    <property type="entry name" value="Transl_elong_Ts_CS"/>
</dbReference>
<sequence>MANYTAADVKKLRELTGAGMMDCKKALDEAEGNVDKAVEILRVKGQKGVAKRESRTAENGAVVSLLADDNTSGVLVELKCETDFVAKGEKFLAVADAIAAHIAATSPADTEALLASEIESGKTVQAYVDEANATLGEKIVLDRFAQFSGGYVAAYMHRTSPDLPPQVGVLVELDQESAEIAKDVAQHIAAFAPKFLSREDVPADTVANERRVAEATAREEGKPEQALPKIIEGRVNGFFKENCLLDQPFAKDNKKSVQKVLDEAGVTLKRFARFRVGA</sequence>
<evidence type="ECO:0000256" key="5">
    <source>
        <dbReference type="ARBA" id="ARBA00025453"/>
    </source>
</evidence>
<dbReference type="PROSITE" id="PS01127">
    <property type="entry name" value="EF_TS_2"/>
    <property type="match status" value="1"/>
</dbReference>
<dbReference type="AlphaFoldDB" id="A0A6G2BGM2"/>
<dbReference type="SUPFAM" id="SSF54713">
    <property type="entry name" value="Elongation factor Ts (EF-Ts), dimerisation domain"/>
    <property type="match status" value="2"/>
</dbReference>
<organism evidence="10 11">
    <name type="scientific">Streptomyces taklimakanensis</name>
    <dbReference type="NCBI Taxonomy" id="2569853"/>
    <lineage>
        <taxon>Bacteria</taxon>
        <taxon>Bacillati</taxon>
        <taxon>Actinomycetota</taxon>
        <taxon>Actinomycetes</taxon>
        <taxon>Kitasatosporales</taxon>
        <taxon>Streptomycetaceae</taxon>
        <taxon>Streptomyces</taxon>
    </lineage>
</organism>
<dbReference type="OrthoDB" id="9808348at2"/>
<dbReference type="GO" id="GO:0005737">
    <property type="term" value="C:cytoplasm"/>
    <property type="evidence" value="ECO:0007669"/>
    <property type="project" value="UniProtKB-SubCell"/>
</dbReference>
<evidence type="ECO:0000256" key="4">
    <source>
        <dbReference type="ARBA" id="ARBA00022917"/>
    </source>
</evidence>
<reference evidence="10 11" key="1">
    <citation type="submission" date="2019-11" db="EMBL/GenBank/DDBJ databases">
        <authorList>
            <person name="Yuan L."/>
        </authorList>
    </citation>
    <scope>NUCLEOTIDE SEQUENCE [LARGE SCALE GENOMIC DNA]</scope>
    <source>
        <strain evidence="10 11">TRM43335</strain>
    </source>
</reference>
<dbReference type="InterPro" id="IPR036402">
    <property type="entry name" value="EF-Ts_dimer_sf"/>
</dbReference>
<comment type="caution">
    <text evidence="10">The sequence shown here is derived from an EMBL/GenBank/DDBJ whole genome shotgun (WGS) entry which is preliminary data.</text>
</comment>
<dbReference type="Gene3D" id="3.30.479.20">
    <property type="entry name" value="Elongation factor Ts, dimerisation domain"/>
    <property type="match status" value="2"/>
</dbReference>
<dbReference type="NCBIfam" id="TIGR00116">
    <property type="entry name" value="tsf"/>
    <property type="match status" value="1"/>
</dbReference>
<gene>
    <name evidence="6" type="primary">tsf</name>
    <name evidence="10" type="ORF">F0L17_19270</name>
</gene>
<dbReference type="Proteomes" id="UP000473014">
    <property type="component" value="Unassembled WGS sequence"/>
</dbReference>
<name>A0A6G2BGM2_9ACTN</name>
<evidence type="ECO:0000256" key="7">
    <source>
        <dbReference type="RuleBase" id="RU000642"/>
    </source>
</evidence>
<dbReference type="InterPro" id="IPR009060">
    <property type="entry name" value="UBA-like_sf"/>
</dbReference>
<proteinExistence type="inferred from homology"/>
<keyword evidence="11" id="KW-1185">Reference proteome</keyword>